<comment type="caution">
    <text evidence="10">The sequence shown here is derived from an EMBL/GenBank/DDBJ whole genome shotgun (WGS) entry which is preliminary data.</text>
</comment>
<proteinExistence type="inferred from homology"/>
<evidence type="ECO:0000259" key="9">
    <source>
        <dbReference type="PROSITE" id="PS51837"/>
    </source>
</evidence>
<dbReference type="InterPro" id="IPR006629">
    <property type="entry name" value="LITAF"/>
</dbReference>
<evidence type="ECO:0000256" key="5">
    <source>
        <dbReference type="ARBA" id="ARBA00022989"/>
    </source>
</evidence>
<keyword evidence="8" id="KW-0375">Hydrogen ion transport</keyword>
<dbReference type="Pfam" id="PF10601">
    <property type="entry name" value="zf-LITAF-like"/>
    <property type="match status" value="1"/>
</dbReference>
<evidence type="ECO:0000256" key="6">
    <source>
        <dbReference type="ARBA" id="ARBA00023065"/>
    </source>
</evidence>
<keyword evidence="3 8" id="KW-0813">Transport</keyword>
<dbReference type="GO" id="GO:0007035">
    <property type="term" value="P:vacuolar acidification"/>
    <property type="evidence" value="ECO:0007669"/>
    <property type="project" value="TreeGrafter"/>
</dbReference>
<evidence type="ECO:0000256" key="1">
    <source>
        <dbReference type="ARBA" id="ARBA00004141"/>
    </source>
</evidence>
<feature type="transmembrane region" description="Helical" evidence="8">
    <location>
        <begin position="116"/>
        <end position="135"/>
    </location>
</feature>
<keyword evidence="5 8" id="KW-1133">Transmembrane helix</keyword>
<evidence type="ECO:0000256" key="2">
    <source>
        <dbReference type="ARBA" id="ARBA00009904"/>
    </source>
</evidence>
<reference evidence="10" key="1">
    <citation type="submission" date="2021-01" db="EMBL/GenBank/DDBJ databases">
        <authorList>
            <consortium name="Genoscope - CEA"/>
            <person name="William W."/>
        </authorList>
    </citation>
    <scope>NUCLEOTIDE SEQUENCE</scope>
</reference>
<evidence type="ECO:0000256" key="8">
    <source>
        <dbReference type="RuleBase" id="RU361189"/>
    </source>
</evidence>
<evidence type="ECO:0000256" key="3">
    <source>
        <dbReference type="ARBA" id="ARBA00022448"/>
    </source>
</evidence>
<protein>
    <recommendedName>
        <fullName evidence="8">V-type proton ATPase subunit a</fullName>
    </recommendedName>
</protein>
<keyword evidence="7 8" id="KW-0472">Membrane</keyword>
<evidence type="ECO:0000256" key="4">
    <source>
        <dbReference type="ARBA" id="ARBA00022692"/>
    </source>
</evidence>
<comment type="caution">
    <text evidence="8">Lacks conserved residue(s) required for the propagation of feature annotation.</text>
</comment>
<sequence>MNNKLDPYQLNISKENGNIKTNILSNGDYSASQGLENQMNLPTELDDYEGPTLFYCYHCKMDSVSSCEYQASGQTFLCAFLLFFILNIFGCLIPYSSTVCKDRKQICPRCRNIIGIKYYDACALITIISIPWMWFPTIISHFLLKKSRQQNEGKRKTHRIDYGQLIEEPGIEMSQTFSYSHDQINVKQNEHIAEIQDQTVQLQSKDISHEGIQDIIVHETIETLEFVLGVLSNTASYLRLWALSLAHSQLSEVFFELLLVQPINHGQPISLMIGFLFWALITFGVLMCMDSMECFLHSLRLHWVEFQNKFFKGDGVQFNVYSFRDRIKETVNLEQQ</sequence>
<evidence type="ECO:0000313" key="11">
    <source>
        <dbReference type="Proteomes" id="UP000692954"/>
    </source>
</evidence>
<dbReference type="GO" id="GO:0046961">
    <property type="term" value="F:proton-transporting ATPase activity, rotational mechanism"/>
    <property type="evidence" value="ECO:0007669"/>
    <property type="project" value="InterPro"/>
</dbReference>
<feature type="transmembrane region" description="Helical" evidence="8">
    <location>
        <begin position="269"/>
        <end position="289"/>
    </location>
</feature>
<feature type="domain" description="LITAF" evidence="9">
    <location>
        <begin position="35"/>
        <end position="119"/>
    </location>
</feature>
<dbReference type="GO" id="GO:0051117">
    <property type="term" value="F:ATPase binding"/>
    <property type="evidence" value="ECO:0007669"/>
    <property type="project" value="TreeGrafter"/>
</dbReference>
<accession>A0A8S1KI32</accession>
<keyword evidence="6 8" id="KW-0406">Ion transport</keyword>
<keyword evidence="4 8" id="KW-0812">Transmembrane</keyword>
<dbReference type="PANTHER" id="PTHR11629">
    <property type="entry name" value="VACUOLAR PROTON ATPASES"/>
    <property type="match status" value="1"/>
</dbReference>
<name>A0A8S1KI32_9CILI</name>
<evidence type="ECO:0000313" key="10">
    <source>
        <dbReference type="EMBL" id="CAD8052502.1"/>
    </source>
</evidence>
<organism evidence="10 11">
    <name type="scientific">Paramecium sonneborni</name>
    <dbReference type="NCBI Taxonomy" id="65129"/>
    <lineage>
        <taxon>Eukaryota</taxon>
        <taxon>Sar</taxon>
        <taxon>Alveolata</taxon>
        <taxon>Ciliophora</taxon>
        <taxon>Intramacronucleata</taxon>
        <taxon>Oligohymenophorea</taxon>
        <taxon>Peniculida</taxon>
        <taxon>Parameciidae</taxon>
        <taxon>Paramecium</taxon>
    </lineage>
</organism>
<dbReference type="EMBL" id="CAJJDN010000006">
    <property type="protein sequence ID" value="CAD8052502.1"/>
    <property type="molecule type" value="Genomic_DNA"/>
</dbReference>
<dbReference type="GO" id="GO:0033179">
    <property type="term" value="C:proton-transporting V-type ATPase, V0 domain"/>
    <property type="evidence" value="ECO:0007669"/>
    <property type="project" value="InterPro"/>
</dbReference>
<gene>
    <name evidence="10" type="ORF">PSON_ATCC_30995.1.T0060486</name>
</gene>
<comment type="similarity">
    <text evidence="2 8">Belongs to the V-ATPase 116 kDa subunit family.</text>
</comment>
<dbReference type="AlphaFoldDB" id="A0A8S1KI32"/>
<dbReference type="GO" id="GO:0016471">
    <property type="term" value="C:vacuolar proton-transporting V-type ATPase complex"/>
    <property type="evidence" value="ECO:0007669"/>
    <property type="project" value="TreeGrafter"/>
</dbReference>
<dbReference type="Pfam" id="PF01496">
    <property type="entry name" value="V_ATPase_I"/>
    <property type="match status" value="1"/>
</dbReference>
<evidence type="ECO:0000256" key="7">
    <source>
        <dbReference type="ARBA" id="ARBA00023136"/>
    </source>
</evidence>
<comment type="function">
    <text evidence="8">Essential component of the vacuolar proton pump (V-ATPase), a multimeric enzyme that catalyzes the translocation of protons across the membranes. Required for assembly and activity of the V-ATPase.</text>
</comment>
<feature type="transmembrane region" description="Helical" evidence="8">
    <location>
        <begin position="74"/>
        <end position="95"/>
    </location>
</feature>
<keyword evidence="11" id="KW-1185">Reference proteome</keyword>
<dbReference type="InterPro" id="IPR002490">
    <property type="entry name" value="V-ATPase_116kDa_su"/>
</dbReference>
<dbReference type="PANTHER" id="PTHR11629:SF63">
    <property type="entry name" value="V-TYPE PROTON ATPASE SUBUNIT A"/>
    <property type="match status" value="1"/>
</dbReference>
<dbReference type="SMART" id="SM00714">
    <property type="entry name" value="LITAF"/>
    <property type="match status" value="1"/>
</dbReference>
<dbReference type="PROSITE" id="PS51837">
    <property type="entry name" value="LITAF"/>
    <property type="match status" value="1"/>
</dbReference>
<comment type="subcellular location">
    <subcellularLocation>
        <location evidence="1">Membrane</location>
        <topology evidence="1">Multi-pass membrane protein</topology>
    </subcellularLocation>
</comment>
<dbReference type="OrthoDB" id="308404at2759"/>
<dbReference type="Proteomes" id="UP000692954">
    <property type="component" value="Unassembled WGS sequence"/>
</dbReference>